<dbReference type="Proteomes" id="UP000623467">
    <property type="component" value="Unassembled WGS sequence"/>
</dbReference>
<comment type="caution">
    <text evidence="1">The sequence shown here is derived from an EMBL/GenBank/DDBJ whole genome shotgun (WGS) entry which is preliminary data.</text>
</comment>
<evidence type="ECO:0000313" key="1">
    <source>
        <dbReference type="EMBL" id="KAF7340874.1"/>
    </source>
</evidence>
<dbReference type="OrthoDB" id="2852950at2759"/>
<accession>A0A8H6XHR4</accession>
<gene>
    <name evidence="1" type="ORF">MSAN_02116900</name>
</gene>
<protein>
    <submittedName>
        <fullName evidence="1">Uncharacterized protein</fullName>
    </submittedName>
</protein>
<evidence type="ECO:0000313" key="2">
    <source>
        <dbReference type="Proteomes" id="UP000623467"/>
    </source>
</evidence>
<keyword evidence="2" id="KW-1185">Reference proteome</keyword>
<dbReference type="AlphaFoldDB" id="A0A8H6XHR4"/>
<organism evidence="1 2">
    <name type="scientific">Mycena sanguinolenta</name>
    <dbReference type="NCBI Taxonomy" id="230812"/>
    <lineage>
        <taxon>Eukaryota</taxon>
        <taxon>Fungi</taxon>
        <taxon>Dikarya</taxon>
        <taxon>Basidiomycota</taxon>
        <taxon>Agaricomycotina</taxon>
        <taxon>Agaricomycetes</taxon>
        <taxon>Agaricomycetidae</taxon>
        <taxon>Agaricales</taxon>
        <taxon>Marasmiineae</taxon>
        <taxon>Mycenaceae</taxon>
        <taxon>Mycena</taxon>
    </lineage>
</organism>
<dbReference type="EMBL" id="JACAZH010000029">
    <property type="protein sequence ID" value="KAF7340874.1"/>
    <property type="molecule type" value="Genomic_DNA"/>
</dbReference>
<reference evidence="1" key="1">
    <citation type="submission" date="2020-05" db="EMBL/GenBank/DDBJ databases">
        <title>Mycena genomes resolve the evolution of fungal bioluminescence.</title>
        <authorList>
            <person name="Tsai I.J."/>
        </authorList>
    </citation>
    <scope>NUCLEOTIDE SEQUENCE</scope>
    <source>
        <strain evidence="1">160909Yilan</strain>
    </source>
</reference>
<sequence>MVASQSLRVSLPNLEFYEGDAAFILGIDAICLKEVQLTWHDIDDADVDKIITRLSSMTNPDVPFVSSHQYLGDPCHQIVTSVSMHMPHTKTLRLHSLVDFFALLSQDTIRHITEYLPRFTGLVYLAMEWCIGSFPTSGADEDEDRIAVEGWGEACPTLEACCLNHYGWRKVDGRWEEYPIKEFWALAGLSDLGY</sequence>
<name>A0A8H6XHR4_9AGAR</name>
<proteinExistence type="predicted"/>